<dbReference type="PROSITE" id="PS50943">
    <property type="entry name" value="HTH_CROC1"/>
    <property type="match status" value="1"/>
</dbReference>
<name>W2VNY0_PHYNI</name>
<comment type="caution">
    <text evidence="2">The sequence shown here is derived from an EMBL/GenBank/DDBJ whole genome shotgun (WGS) entry which is preliminary data.</text>
</comment>
<dbReference type="Gene3D" id="1.10.260.40">
    <property type="entry name" value="lambda repressor-like DNA-binding domains"/>
    <property type="match status" value="1"/>
</dbReference>
<sequence length="56" mass="6436">MEDMPNRILELRRAAKLSQEELGFRVGVSKMQISGMERGKRELSLGMMRRLAEALD</sequence>
<dbReference type="InterPro" id="IPR001387">
    <property type="entry name" value="Cro/C1-type_HTH"/>
</dbReference>
<evidence type="ECO:0000313" key="3">
    <source>
        <dbReference type="Proteomes" id="UP000018958"/>
    </source>
</evidence>
<protein>
    <recommendedName>
        <fullName evidence="1">HTH cro/C1-type domain-containing protein</fullName>
    </recommendedName>
</protein>
<dbReference type="InterPro" id="IPR010982">
    <property type="entry name" value="Lambda_DNA-bd_dom_sf"/>
</dbReference>
<gene>
    <name evidence="2" type="ORF">F441_22691</name>
</gene>
<dbReference type="Proteomes" id="UP000018958">
    <property type="component" value="Unassembled WGS sequence"/>
</dbReference>
<dbReference type="AlphaFoldDB" id="W2VNY0"/>
<reference evidence="2 3" key="1">
    <citation type="submission" date="2013-11" db="EMBL/GenBank/DDBJ databases">
        <title>The Genome Sequence of Phytophthora parasitica CJ01A1.</title>
        <authorList>
            <consortium name="The Broad Institute Genomics Platform"/>
            <person name="Russ C."/>
            <person name="Tyler B."/>
            <person name="Panabieres F."/>
            <person name="Shan W."/>
            <person name="Tripathy S."/>
            <person name="Grunwald N."/>
            <person name="Machado M."/>
            <person name="Johnson C.S."/>
            <person name="Walker B."/>
            <person name="Young S.K."/>
            <person name="Zeng Q."/>
            <person name="Gargeya S."/>
            <person name="Fitzgerald M."/>
            <person name="Haas B."/>
            <person name="Abouelleil A."/>
            <person name="Allen A.W."/>
            <person name="Alvarado L."/>
            <person name="Arachchi H.M."/>
            <person name="Berlin A.M."/>
            <person name="Chapman S.B."/>
            <person name="Gainer-Dewar J."/>
            <person name="Goldberg J."/>
            <person name="Griggs A."/>
            <person name="Gujja S."/>
            <person name="Hansen M."/>
            <person name="Howarth C."/>
            <person name="Imamovic A."/>
            <person name="Ireland A."/>
            <person name="Larimer J."/>
            <person name="McCowan C."/>
            <person name="Murphy C."/>
            <person name="Pearson M."/>
            <person name="Poon T.W."/>
            <person name="Priest M."/>
            <person name="Roberts A."/>
            <person name="Saif S."/>
            <person name="Shea T."/>
            <person name="Sisk P."/>
            <person name="Sykes S."/>
            <person name="Wortman J."/>
            <person name="Nusbaum C."/>
            <person name="Birren B."/>
        </authorList>
    </citation>
    <scope>NUCLEOTIDE SEQUENCE [LARGE SCALE GENOMIC DNA]</scope>
    <source>
        <strain evidence="2 3">CJ01A1</strain>
    </source>
</reference>
<dbReference type="CDD" id="cd00093">
    <property type="entry name" value="HTH_XRE"/>
    <property type="match status" value="1"/>
</dbReference>
<dbReference type="EMBL" id="ANIX01004956">
    <property type="protein sequence ID" value="ETO99885.1"/>
    <property type="molecule type" value="Genomic_DNA"/>
</dbReference>
<organism evidence="2 3">
    <name type="scientific">Phytophthora nicotianae CJ01A1</name>
    <dbReference type="NCBI Taxonomy" id="1317063"/>
    <lineage>
        <taxon>Eukaryota</taxon>
        <taxon>Sar</taxon>
        <taxon>Stramenopiles</taxon>
        <taxon>Oomycota</taxon>
        <taxon>Peronosporomycetes</taxon>
        <taxon>Peronosporales</taxon>
        <taxon>Peronosporaceae</taxon>
        <taxon>Phytophthora</taxon>
    </lineage>
</organism>
<evidence type="ECO:0000259" key="1">
    <source>
        <dbReference type="PROSITE" id="PS50943"/>
    </source>
</evidence>
<dbReference type="SUPFAM" id="SSF47413">
    <property type="entry name" value="lambda repressor-like DNA-binding domains"/>
    <property type="match status" value="1"/>
</dbReference>
<feature type="non-terminal residue" evidence="2">
    <location>
        <position position="56"/>
    </location>
</feature>
<feature type="domain" description="HTH cro/C1-type" evidence="1">
    <location>
        <begin position="8"/>
        <end position="56"/>
    </location>
</feature>
<accession>W2VNY0</accession>
<dbReference type="SMART" id="SM00530">
    <property type="entry name" value="HTH_XRE"/>
    <property type="match status" value="1"/>
</dbReference>
<proteinExistence type="predicted"/>
<evidence type="ECO:0000313" key="2">
    <source>
        <dbReference type="EMBL" id="ETO99885.1"/>
    </source>
</evidence>
<dbReference type="GO" id="GO:0003677">
    <property type="term" value="F:DNA binding"/>
    <property type="evidence" value="ECO:0007669"/>
    <property type="project" value="InterPro"/>
</dbReference>
<dbReference type="Pfam" id="PF01381">
    <property type="entry name" value="HTH_3"/>
    <property type="match status" value="1"/>
</dbReference>